<accession>A0A1B6EYZ5</accession>
<keyword evidence="3" id="KW-0325">Glycoprotein</keyword>
<gene>
    <name evidence="4" type="ORF">g.16853</name>
</gene>
<protein>
    <recommendedName>
        <fullName evidence="5">Sulfatase N-terminal domain-containing protein</fullName>
    </recommendedName>
</protein>
<organism evidence="4">
    <name type="scientific">Cuerna arida</name>
    <dbReference type="NCBI Taxonomy" id="1464854"/>
    <lineage>
        <taxon>Eukaryota</taxon>
        <taxon>Metazoa</taxon>
        <taxon>Ecdysozoa</taxon>
        <taxon>Arthropoda</taxon>
        <taxon>Hexapoda</taxon>
        <taxon>Insecta</taxon>
        <taxon>Pterygota</taxon>
        <taxon>Neoptera</taxon>
        <taxon>Paraneoptera</taxon>
        <taxon>Hemiptera</taxon>
        <taxon>Auchenorrhyncha</taxon>
        <taxon>Membracoidea</taxon>
        <taxon>Cicadellidae</taxon>
        <taxon>Cicadellinae</taxon>
        <taxon>Proconiini</taxon>
        <taxon>Cuerna</taxon>
    </lineage>
</organism>
<keyword evidence="1" id="KW-0479">Metal-binding</keyword>
<evidence type="ECO:0000256" key="1">
    <source>
        <dbReference type="ARBA" id="ARBA00022723"/>
    </source>
</evidence>
<dbReference type="PANTHER" id="PTHR10342">
    <property type="entry name" value="ARYLSULFATASE"/>
    <property type="match status" value="1"/>
</dbReference>
<keyword evidence="2" id="KW-0106">Calcium</keyword>
<evidence type="ECO:0008006" key="5">
    <source>
        <dbReference type="Google" id="ProtNLM"/>
    </source>
</evidence>
<dbReference type="GO" id="GO:0046872">
    <property type="term" value="F:metal ion binding"/>
    <property type="evidence" value="ECO:0007669"/>
    <property type="project" value="UniProtKB-KW"/>
</dbReference>
<dbReference type="InterPro" id="IPR047115">
    <property type="entry name" value="ARSB"/>
</dbReference>
<dbReference type="SUPFAM" id="SSF53649">
    <property type="entry name" value="Alkaline phosphatase-like"/>
    <property type="match status" value="1"/>
</dbReference>
<name>A0A1B6EYZ5_9HEMI</name>
<evidence type="ECO:0000256" key="3">
    <source>
        <dbReference type="ARBA" id="ARBA00023180"/>
    </source>
</evidence>
<dbReference type="InterPro" id="IPR017850">
    <property type="entry name" value="Alkaline_phosphatase_core_sf"/>
</dbReference>
<evidence type="ECO:0000256" key="2">
    <source>
        <dbReference type="ARBA" id="ARBA00022837"/>
    </source>
</evidence>
<proteinExistence type="predicted"/>
<dbReference type="PANTHER" id="PTHR10342:SF264">
    <property type="entry name" value="MIP05773P-RELATED"/>
    <property type="match status" value="1"/>
</dbReference>
<sequence length="185" mass="20895">MLLHNIDDIDKIRALRNGTWKIVIGRTYNGKYDGHYGKLSGKVAYDLEVIRNSTAGRAIQDTSSPLPSSQIISDLRAQATVTCTSSVDETPHVIQVRETNSIEQEFKSSRKDSSECQPHIAPCLFNIVEDPCEYHNLAAEQPDLVNDLVELLKSYHPVPINNKGVDPRSFPSHWNNTWTTWMDFV</sequence>
<dbReference type="GO" id="GO:0008484">
    <property type="term" value="F:sulfuric ester hydrolase activity"/>
    <property type="evidence" value="ECO:0007669"/>
    <property type="project" value="InterPro"/>
</dbReference>
<dbReference type="AlphaFoldDB" id="A0A1B6EYZ5"/>
<dbReference type="Gene3D" id="3.30.1120.10">
    <property type="match status" value="1"/>
</dbReference>
<dbReference type="EMBL" id="GECZ01026641">
    <property type="protein sequence ID" value="JAS43128.1"/>
    <property type="molecule type" value="Transcribed_RNA"/>
</dbReference>
<reference evidence="4" key="1">
    <citation type="submission" date="2015-11" db="EMBL/GenBank/DDBJ databases">
        <title>De novo transcriptome assembly of four potential Pierce s Disease insect vectors from Arizona vineyards.</title>
        <authorList>
            <person name="Tassone E.E."/>
        </authorList>
    </citation>
    <scope>NUCLEOTIDE SEQUENCE</scope>
</reference>
<evidence type="ECO:0000313" key="4">
    <source>
        <dbReference type="EMBL" id="JAS43128.1"/>
    </source>
</evidence>